<dbReference type="PROSITE" id="PS00444">
    <property type="entry name" value="POLYPRENYL_SYNTHASE_2"/>
    <property type="match status" value="1"/>
</dbReference>
<dbReference type="CDD" id="cd00685">
    <property type="entry name" value="Trans_IPPS_HT"/>
    <property type="match status" value="1"/>
</dbReference>
<dbReference type="FunFam" id="1.10.600.10:FF:000001">
    <property type="entry name" value="Geranylgeranyl diphosphate synthase"/>
    <property type="match status" value="1"/>
</dbReference>
<dbReference type="Proteomes" id="UP000502179">
    <property type="component" value="Chromosome"/>
</dbReference>
<evidence type="ECO:0000256" key="2">
    <source>
        <dbReference type="ARBA" id="ARBA00006706"/>
    </source>
</evidence>
<dbReference type="AlphaFoldDB" id="A0A6G7PZ53"/>
<dbReference type="GO" id="GO:0016114">
    <property type="term" value="P:terpenoid biosynthetic process"/>
    <property type="evidence" value="ECO:0007669"/>
    <property type="project" value="UniProtKB-ARBA"/>
</dbReference>
<dbReference type="GO" id="GO:0005737">
    <property type="term" value="C:cytoplasm"/>
    <property type="evidence" value="ECO:0007669"/>
    <property type="project" value="UniProtKB-ARBA"/>
</dbReference>
<evidence type="ECO:0000256" key="4">
    <source>
        <dbReference type="ARBA" id="ARBA00022723"/>
    </source>
</evidence>
<dbReference type="InterPro" id="IPR008949">
    <property type="entry name" value="Isoprenoid_synthase_dom_sf"/>
</dbReference>
<dbReference type="PANTHER" id="PTHR43281:SF1">
    <property type="entry name" value="FARNESYL DIPHOSPHATE SYNTHASE"/>
    <property type="match status" value="1"/>
</dbReference>
<keyword evidence="4" id="KW-0479">Metal-binding</keyword>
<dbReference type="GO" id="GO:0004659">
    <property type="term" value="F:prenyltransferase activity"/>
    <property type="evidence" value="ECO:0007669"/>
    <property type="project" value="InterPro"/>
</dbReference>
<evidence type="ECO:0000313" key="9">
    <source>
        <dbReference type="Proteomes" id="UP000502179"/>
    </source>
</evidence>
<comment type="similarity">
    <text evidence="2 7">Belongs to the FPP/GGPP synthase family.</text>
</comment>
<dbReference type="EMBL" id="CP048877">
    <property type="protein sequence ID" value="QIJ72826.1"/>
    <property type="molecule type" value="Genomic_DNA"/>
</dbReference>
<dbReference type="PROSITE" id="PS00723">
    <property type="entry name" value="POLYPRENYL_SYNTHASE_1"/>
    <property type="match status" value="1"/>
</dbReference>
<dbReference type="SFLD" id="SFLDG01017">
    <property type="entry name" value="Polyprenyl_Transferase_Like"/>
    <property type="match status" value="1"/>
</dbReference>
<evidence type="ECO:0000256" key="6">
    <source>
        <dbReference type="ARBA" id="ARBA00023229"/>
    </source>
</evidence>
<dbReference type="InterPro" id="IPR033749">
    <property type="entry name" value="Polyprenyl_synt_CS"/>
</dbReference>
<dbReference type="NCBIfam" id="NF045485">
    <property type="entry name" value="FPPsyn"/>
    <property type="match status" value="1"/>
</dbReference>
<evidence type="ECO:0000256" key="1">
    <source>
        <dbReference type="ARBA" id="ARBA00001946"/>
    </source>
</evidence>
<sequence>MRYSVFAGGKRLRPILLLTAAATKNEDLKVYLPAACALECIHTYSLIHDDLPAMDDDDLRRGRPTCHKRFGEALAILAGDALLTLAFELLSLKELVARVGPLAALETISLVAQAAGVAGMVGGQTADILAEGREIAPEELKFIHFHKTAALIQASVVAGGVLAGCNSRELGALRLYGEKIGLAFQIVDDILDITGDEALLGKPVGSDLRHGKPTYPQMFGLQAARDQAYKLVSEAEKALEPLGDRGDVLKAIARYIVERKM</sequence>
<accession>A0A6G7PZ53</accession>
<name>A0A6G7PZ53_9BACT</name>
<dbReference type="SUPFAM" id="SSF48576">
    <property type="entry name" value="Terpenoid synthases"/>
    <property type="match status" value="1"/>
</dbReference>
<organism evidence="8 9">
    <name type="scientific">Thermosulfuriphilus ammonigenes</name>
    <dbReference type="NCBI Taxonomy" id="1936021"/>
    <lineage>
        <taxon>Bacteria</taxon>
        <taxon>Pseudomonadati</taxon>
        <taxon>Thermodesulfobacteriota</taxon>
        <taxon>Thermodesulfobacteria</taxon>
        <taxon>Thermodesulfobacteriales</taxon>
        <taxon>Thermodesulfobacteriaceae</taxon>
        <taxon>Thermosulfuriphilus</taxon>
    </lineage>
</organism>
<dbReference type="Gene3D" id="1.10.600.10">
    <property type="entry name" value="Farnesyl Diphosphate Synthase"/>
    <property type="match status" value="1"/>
</dbReference>
<keyword evidence="6" id="KW-0414">Isoprene biosynthesis</keyword>
<dbReference type="GO" id="GO:0046872">
    <property type="term" value="F:metal ion binding"/>
    <property type="evidence" value="ECO:0007669"/>
    <property type="project" value="UniProtKB-KW"/>
</dbReference>
<protein>
    <submittedName>
        <fullName evidence="8">Polyprenyl synthetase family protein</fullName>
    </submittedName>
</protein>
<dbReference type="PANTHER" id="PTHR43281">
    <property type="entry name" value="FARNESYL DIPHOSPHATE SYNTHASE"/>
    <property type="match status" value="1"/>
</dbReference>
<evidence type="ECO:0000313" key="8">
    <source>
        <dbReference type="EMBL" id="QIJ72826.1"/>
    </source>
</evidence>
<evidence type="ECO:0000256" key="7">
    <source>
        <dbReference type="RuleBase" id="RU004466"/>
    </source>
</evidence>
<comment type="cofactor">
    <cofactor evidence="1">
        <name>Mg(2+)</name>
        <dbReference type="ChEBI" id="CHEBI:18420"/>
    </cofactor>
</comment>
<dbReference type="InterPro" id="IPR000092">
    <property type="entry name" value="Polyprenyl_synt"/>
</dbReference>
<evidence type="ECO:0000256" key="5">
    <source>
        <dbReference type="ARBA" id="ARBA00022842"/>
    </source>
</evidence>
<reference evidence="8 9" key="1">
    <citation type="submission" date="2020-02" db="EMBL/GenBank/DDBJ databases">
        <title>Genome analysis of Thermosulfuriphilus ammonigenes ST65T, an anaerobic thermophilic chemolithoautotrophic bacterium isolated from a deep-sea hydrothermal vent.</title>
        <authorList>
            <person name="Slobodkina G."/>
            <person name="Allioux M."/>
            <person name="Merkel A."/>
            <person name="Alain K."/>
            <person name="Jebbar M."/>
            <person name="Slobodkin A."/>
        </authorList>
    </citation>
    <scope>NUCLEOTIDE SEQUENCE [LARGE SCALE GENOMIC DNA]</scope>
    <source>
        <strain evidence="8 9">ST65</strain>
    </source>
</reference>
<dbReference type="Pfam" id="PF00348">
    <property type="entry name" value="polyprenyl_synt"/>
    <property type="match status" value="1"/>
</dbReference>
<keyword evidence="3 7" id="KW-0808">Transferase</keyword>
<keyword evidence="9" id="KW-1185">Reference proteome</keyword>
<dbReference type="InterPro" id="IPR053378">
    <property type="entry name" value="Prenyl_diphosphate_synthase"/>
</dbReference>
<keyword evidence="5" id="KW-0460">Magnesium</keyword>
<proteinExistence type="inferred from homology"/>
<gene>
    <name evidence="8" type="ORF">G4V39_02780</name>
</gene>
<evidence type="ECO:0000256" key="3">
    <source>
        <dbReference type="ARBA" id="ARBA00022679"/>
    </source>
</evidence>
<dbReference type="SFLD" id="SFLDS00005">
    <property type="entry name" value="Isoprenoid_Synthase_Type_I"/>
    <property type="match status" value="1"/>
</dbReference>
<dbReference type="KEGG" id="tav:G4V39_02780"/>